<dbReference type="KEGG" id="osu:NT6N_15290"/>
<evidence type="ECO:0000313" key="2">
    <source>
        <dbReference type="EMBL" id="BDS06489.1"/>
    </source>
</evidence>
<organism evidence="2">
    <name type="scientific">Oceaniferula spumae</name>
    <dbReference type="NCBI Taxonomy" id="2979115"/>
    <lineage>
        <taxon>Bacteria</taxon>
        <taxon>Pseudomonadati</taxon>
        <taxon>Verrucomicrobiota</taxon>
        <taxon>Verrucomicrobiia</taxon>
        <taxon>Verrucomicrobiales</taxon>
        <taxon>Verrucomicrobiaceae</taxon>
        <taxon>Oceaniferula</taxon>
    </lineage>
</organism>
<dbReference type="AlphaFoldDB" id="A0AAT9FKD4"/>
<accession>A0AAT9FKD4</accession>
<dbReference type="InterPro" id="IPR013424">
    <property type="entry name" value="Ice-binding_C"/>
</dbReference>
<keyword evidence="1" id="KW-0732">Signal</keyword>
<evidence type="ECO:0000256" key="1">
    <source>
        <dbReference type="SAM" id="SignalP"/>
    </source>
</evidence>
<gene>
    <name evidence="2" type="ORF">NT6N_15290</name>
</gene>
<reference evidence="2" key="1">
    <citation type="submission" date="2024-07" db="EMBL/GenBank/DDBJ databases">
        <title>Complete genome sequence of Verrucomicrobiaceae bacterium NT6N.</title>
        <authorList>
            <person name="Huang C."/>
            <person name="Takami H."/>
            <person name="Hamasaki K."/>
        </authorList>
    </citation>
    <scope>NUCLEOTIDE SEQUENCE</scope>
    <source>
        <strain evidence="2">NT6N</strain>
    </source>
</reference>
<dbReference type="EMBL" id="AP026866">
    <property type="protein sequence ID" value="BDS06489.1"/>
    <property type="molecule type" value="Genomic_DNA"/>
</dbReference>
<proteinExistence type="predicted"/>
<protein>
    <recommendedName>
        <fullName evidence="3">PEP-CTERM protein-sorting domain-containing protein</fullName>
    </recommendedName>
</protein>
<feature type="signal peptide" evidence="1">
    <location>
        <begin position="1"/>
        <end position="20"/>
    </location>
</feature>
<sequence>MKKILISNLALAASLGFAHATTFVLMPEIFVNVSDDGSATSAGTVDSGSLTGTYLTRTRSNESQNGLQISSFIKFNEQSLGLTPAQYNEASFSATVNVTFASKLNSTNGSQTQLGAVVDGDWDTSGTSFPLYDWGQPDADNPTTASGSTNLGQFTGVIAGVVGTTYSVDVTDEVRAWLDGSDPTDYGFSIYNFNGPNNGAGYNNANLTITAIPEPSSAALLSFAGLGLVFRRRR</sequence>
<dbReference type="NCBIfam" id="TIGR02595">
    <property type="entry name" value="PEP_CTERM"/>
    <property type="match status" value="1"/>
</dbReference>
<evidence type="ECO:0008006" key="3">
    <source>
        <dbReference type="Google" id="ProtNLM"/>
    </source>
</evidence>
<name>A0AAT9FKD4_9BACT</name>
<feature type="chain" id="PRO_5043803904" description="PEP-CTERM protein-sorting domain-containing protein" evidence="1">
    <location>
        <begin position="21"/>
        <end position="234"/>
    </location>
</feature>